<dbReference type="PANTHER" id="PTHR42812">
    <property type="entry name" value="BETA-XYLOSIDASE"/>
    <property type="match status" value="1"/>
</dbReference>
<proteinExistence type="inferred from homology"/>
<gene>
    <name evidence="7" type="ORF">KVT40_000153</name>
</gene>
<keyword evidence="5" id="KW-0732">Signal</keyword>
<dbReference type="OrthoDB" id="2139957at2759"/>
<evidence type="ECO:0000256" key="3">
    <source>
        <dbReference type="ARBA" id="ARBA00023295"/>
    </source>
</evidence>
<feature type="signal peptide" evidence="5">
    <location>
        <begin position="1"/>
        <end position="18"/>
    </location>
</feature>
<keyword evidence="3 4" id="KW-0326">Glycosidase</keyword>
<dbReference type="InterPro" id="IPR041542">
    <property type="entry name" value="GH43_C2"/>
</dbReference>
<dbReference type="AlphaFoldDB" id="A0A8K0LF24"/>
<evidence type="ECO:0000313" key="8">
    <source>
        <dbReference type="Proteomes" id="UP000809789"/>
    </source>
</evidence>
<dbReference type="InterPro" id="IPR051795">
    <property type="entry name" value="Glycosyl_Hydrlase_43"/>
</dbReference>
<dbReference type="CDD" id="cd09001">
    <property type="entry name" value="GH43_FsAxh1-like"/>
    <property type="match status" value="1"/>
</dbReference>
<comment type="similarity">
    <text evidence="1 4">Belongs to the glycosyl hydrolase 43 family.</text>
</comment>
<dbReference type="InterPro" id="IPR013320">
    <property type="entry name" value="ConA-like_dom_sf"/>
</dbReference>
<accession>A0A8K0LF24</accession>
<protein>
    <recommendedName>
        <fullName evidence="6">Beta-xylosidase C-terminal Concanavalin A-like domain-containing protein</fullName>
    </recommendedName>
</protein>
<evidence type="ECO:0000313" key="7">
    <source>
        <dbReference type="EMBL" id="KAG8631013.1"/>
    </source>
</evidence>
<keyword evidence="8" id="KW-1185">Reference proteome</keyword>
<dbReference type="Gene3D" id="2.60.120.200">
    <property type="match status" value="1"/>
</dbReference>
<evidence type="ECO:0000256" key="2">
    <source>
        <dbReference type="ARBA" id="ARBA00022801"/>
    </source>
</evidence>
<dbReference type="Pfam" id="PF17851">
    <property type="entry name" value="GH43_C2"/>
    <property type="match status" value="1"/>
</dbReference>
<organism evidence="7 8">
    <name type="scientific">Elsinoe batatas</name>
    <dbReference type="NCBI Taxonomy" id="2601811"/>
    <lineage>
        <taxon>Eukaryota</taxon>
        <taxon>Fungi</taxon>
        <taxon>Dikarya</taxon>
        <taxon>Ascomycota</taxon>
        <taxon>Pezizomycotina</taxon>
        <taxon>Dothideomycetes</taxon>
        <taxon>Dothideomycetidae</taxon>
        <taxon>Myriangiales</taxon>
        <taxon>Elsinoaceae</taxon>
        <taxon>Elsinoe</taxon>
    </lineage>
</organism>
<evidence type="ECO:0000256" key="4">
    <source>
        <dbReference type="RuleBase" id="RU361187"/>
    </source>
</evidence>
<dbReference type="SUPFAM" id="SSF49899">
    <property type="entry name" value="Concanavalin A-like lectins/glucanases"/>
    <property type="match status" value="1"/>
</dbReference>
<dbReference type="Pfam" id="PF04616">
    <property type="entry name" value="Glyco_hydro_43"/>
    <property type="match status" value="1"/>
</dbReference>
<dbReference type="PANTHER" id="PTHR42812:SF15">
    <property type="entry name" value="HYDROLASE, PUTATIVE (AFU_ORTHOLOGUE AFUA_2G00930)-RELATED"/>
    <property type="match status" value="1"/>
</dbReference>
<dbReference type="GO" id="GO:0005975">
    <property type="term" value="P:carbohydrate metabolic process"/>
    <property type="evidence" value="ECO:0007669"/>
    <property type="project" value="InterPro"/>
</dbReference>
<dbReference type="InterPro" id="IPR023296">
    <property type="entry name" value="Glyco_hydro_beta-prop_sf"/>
</dbReference>
<feature type="domain" description="Beta-xylosidase C-terminal Concanavalin A-like" evidence="6">
    <location>
        <begin position="321"/>
        <end position="506"/>
    </location>
</feature>
<feature type="chain" id="PRO_5035422447" description="Beta-xylosidase C-terminal Concanavalin A-like domain-containing protein" evidence="5">
    <location>
        <begin position="19"/>
        <end position="520"/>
    </location>
</feature>
<dbReference type="GO" id="GO:0004553">
    <property type="term" value="F:hydrolase activity, hydrolyzing O-glycosyl compounds"/>
    <property type="evidence" value="ECO:0007669"/>
    <property type="project" value="InterPro"/>
</dbReference>
<name>A0A8K0LF24_9PEZI</name>
<keyword evidence="2 4" id="KW-0378">Hydrolase</keyword>
<dbReference type="SUPFAM" id="SSF75005">
    <property type="entry name" value="Arabinanase/levansucrase/invertase"/>
    <property type="match status" value="1"/>
</dbReference>
<dbReference type="Proteomes" id="UP000809789">
    <property type="component" value="Unassembled WGS sequence"/>
</dbReference>
<evidence type="ECO:0000256" key="5">
    <source>
        <dbReference type="SAM" id="SignalP"/>
    </source>
</evidence>
<dbReference type="Gene3D" id="2.115.10.20">
    <property type="entry name" value="Glycosyl hydrolase domain, family 43"/>
    <property type="match status" value="1"/>
</dbReference>
<dbReference type="InterPro" id="IPR006710">
    <property type="entry name" value="Glyco_hydro_43"/>
</dbReference>
<reference evidence="7" key="1">
    <citation type="submission" date="2021-07" db="EMBL/GenBank/DDBJ databases">
        <title>Elsinoe batatas strain:CRI-CJ2 Genome sequencing and assembly.</title>
        <authorList>
            <person name="Huang L."/>
        </authorList>
    </citation>
    <scope>NUCLEOTIDE SEQUENCE</scope>
    <source>
        <strain evidence="7">CRI-CJ2</strain>
    </source>
</reference>
<sequence>MFGWKRYLLAAFAAVAVAQETFTNPVVYEDFADNDVTLGPDGLYYFSASNMHFSPGAPILRSADLVNWEIIGHSVPTLNFGENYDLQNGQAYRRGTWASTMRYRKSNKLWYWIGCVDFWYSYTYTAPSPEGPWTRRSQSPGGQCYYDCGLLVDDDDQMYVVYGATNVNVALLNADGFSQNKSQPVFSASDVGQDGIEGNRMYKRNGLYYILDDHPGDTTYIWKSTSPFGPYESKILLQGTQSSIPSGGVPHQGSLIETPNGDWFYMSFTWAYPSGRIPVLAPITWGDDGFPILTTDANGAWGKTYPLPLPAGPTTNWTGTDTFPGTTLSPAWEWNHNPDTTRYTINDGLTLSTATITPDLFLARNTLTHRVHGEFPRGTVLLDISSLTLGDRAGLSAFRDKAAAIQVFNSNGSLVLQNVQGMTQDQSTWTTTSLGVVDASVPLPEGTTRLWLRCSMDARAAGDRLARFSWSVDGETWEELGEASVMSTDWQIFMGYRFGIFNYATGALGGSVKVVKFESV</sequence>
<evidence type="ECO:0000256" key="1">
    <source>
        <dbReference type="ARBA" id="ARBA00009865"/>
    </source>
</evidence>
<evidence type="ECO:0000259" key="6">
    <source>
        <dbReference type="Pfam" id="PF17851"/>
    </source>
</evidence>
<comment type="caution">
    <text evidence="7">The sequence shown here is derived from an EMBL/GenBank/DDBJ whole genome shotgun (WGS) entry which is preliminary data.</text>
</comment>
<dbReference type="EMBL" id="JAESVG020000001">
    <property type="protein sequence ID" value="KAG8631013.1"/>
    <property type="molecule type" value="Genomic_DNA"/>
</dbReference>